<protein>
    <submittedName>
        <fullName evidence="2">7-deoxyloganetic acid glucosyltransferase</fullName>
    </submittedName>
</protein>
<dbReference type="GO" id="GO:0080044">
    <property type="term" value="F:quercetin 7-O-glucosyltransferase activity"/>
    <property type="evidence" value="ECO:0007669"/>
    <property type="project" value="TreeGrafter"/>
</dbReference>
<dbReference type="SUPFAM" id="SSF53756">
    <property type="entry name" value="UDP-Glycosyltransferase/glycogen phosphorylase"/>
    <property type="match status" value="1"/>
</dbReference>
<dbReference type="AlphaFoldDB" id="A0A314YSP0"/>
<evidence type="ECO:0000256" key="1">
    <source>
        <dbReference type="ARBA" id="ARBA00009995"/>
    </source>
</evidence>
<dbReference type="Proteomes" id="UP000250321">
    <property type="component" value="Unassembled WGS sequence"/>
</dbReference>
<dbReference type="OrthoDB" id="5835829at2759"/>
<comment type="similarity">
    <text evidence="1">Belongs to the UDP-glycosyltransferase family.</text>
</comment>
<dbReference type="STRING" id="2094558.A0A314YSP0"/>
<comment type="caution">
    <text evidence="2">The sequence shown here is derived from an EMBL/GenBank/DDBJ whole genome shotgun (WGS) entry which is preliminary data.</text>
</comment>
<evidence type="ECO:0000313" key="3">
    <source>
        <dbReference type="Proteomes" id="UP000250321"/>
    </source>
</evidence>
<organism evidence="2 3">
    <name type="scientific">Prunus yedoensis var. nudiflora</name>
    <dbReference type="NCBI Taxonomy" id="2094558"/>
    <lineage>
        <taxon>Eukaryota</taxon>
        <taxon>Viridiplantae</taxon>
        <taxon>Streptophyta</taxon>
        <taxon>Embryophyta</taxon>
        <taxon>Tracheophyta</taxon>
        <taxon>Spermatophyta</taxon>
        <taxon>Magnoliopsida</taxon>
        <taxon>eudicotyledons</taxon>
        <taxon>Gunneridae</taxon>
        <taxon>Pentapetalae</taxon>
        <taxon>rosids</taxon>
        <taxon>fabids</taxon>
        <taxon>Rosales</taxon>
        <taxon>Rosaceae</taxon>
        <taxon>Amygdaloideae</taxon>
        <taxon>Amygdaleae</taxon>
        <taxon>Prunus</taxon>
    </lineage>
</organism>
<keyword evidence="3" id="KW-1185">Reference proteome</keyword>
<dbReference type="EMBL" id="PJQY01002553">
    <property type="protein sequence ID" value="PQP92585.1"/>
    <property type="molecule type" value="Genomic_DNA"/>
</dbReference>
<dbReference type="PANTHER" id="PTHR11926:SF1392">
    <property type="entry name" value="GLYCOSYLTRANSFERASE"/>
    <property type="match status" value="1"/>
</dbReference>
<gene>
    <name evidence="2" type="ORF">Pyn_24044</name>
</gene>
<accession>A0A314YSP0</accession>
<evidence type="ECO:0000313" key="2">
    <source>
        <dbReference type="EMBL" id="PQP92585.1"/>
    </source>
</evidence>
<sequence length="251" mass="28939">MLITINHEVWNYVLPVLECMHLIFTSSELYHAGLVYKFSMELDQRSSGPRVLIFPLPLQSHVTTTLKFAELFCFANFHITFLNSHFVHNRILRHTDIQSHFTRYPRFHFDTITDGLLDDHPHSGARMLEMFDSRNSAFAQLGLDSWPPITCVVADGIMHFATDIAKEIGLMSISFRTLSASCYWSYFCMPKLIEASELPFKESKMDMMVTSVPGMEAFLRRRDLPGFCRTSNVAADKTLQFVIRQPRQCQS</sequence>
<dbReference type="PANTHER" id="PTHR11926">
    <property type="entry name" value="GLUCOSYL/GLUCURONOSYL TRANSFERASES"/>
    <property type="match status" value="1"/>
</dbReference>
<reference evidence="2 3" key="1">
    <citation type="submission" date="2018-02" db="EMBL/GenBank/DDBJ databases">
        <title>Draft genome of wild Prunus yedoensis var. nudiflora.</title>
        <authorList>
            <person name="Baek S."/>
            <person name="Kim J.-H."/>
            <person name="Choi K."/>
            <person name="Kim G.-B."/>
            <person name="Cho A."/>
            <person name="Jang H."/>
            <person name="Shin C.-H."/>
            <person name="Yu H.-J."/>
            <person name="Mun J.-H."/>
        </authorList>
    </citation>
    <scope>NUCLEOTIDE SEQUENCE [LARGE SCALE GENOMIC DNA]</scope>
    <source>
        <strain evidence="3">cv. Jeju island</strain>
        <tissue evidence="2">Leaf</tissue>
    </source>
</reference>
<name>A0A314YSP0_PRUYE</name>
<keyword evidence="2" id="KW-0808">Transferase</keyword>
<dbReference type="Gene3D" id="3.40.50.2000">
    <property type="entry name" value="Glycogen Phosphorylase B"/>
    <property type="match status" value="1"/>
</dbReference>
<proteinExistence type="inferred from homology"/>
<dbReference type="GO" id="GO:0080043">
    <property type="term" value="F:quercetin 3-O-glucosyltransferase activity"/>
    <property type="evidence" value="ECO:0007669"/>
    <property type="project" value="TreeGrafter"/>
</dbReference>